<dbReference type="Proteomes" id="UP000318380">
    <property type="component" value="Unassembled WGS sequence"/>
</dbReference>
<dbReference type="InterPro" id="IPR049457">
    <property type="entry name" value="Emfourin"/>
</dbReference>
<comment type="caution">
    <text evidence="2">The sequence shown here is derived from an EMBL/GenBank/DDBJ whole genome shotgun (WGS) entry which is preliminary data.</text>
</comment>
<evidence type="ECO:0000313" key="3">
    <source>
        <dbReference type="Proteomes" id="UP000318380"/>
    </source>
</evidence>
<dbReference type="Pfam" id="PF20242">
    <property type="entry name" value="Emfourin"/>
    <property type="match status" value="1"/>
</dbReference>
<sequence>MFLTVRRSGGFAGLTASGELETTGEPDVNRLEAAAHGLDQARLGTGRPQADRYVYRLEVRTEPSAEPVTYTVAEQDLDETTAWLLDRILTGS</sequence>
<protein>
    <submittedName>
        <fullName evidence="2">Uncharacterized protein</fullName>
    </submittedName>
</protein>
<proteinExistence type="predicted"/>
<accession>A0A561BYF8</accession>
<evidence type="ECO:0000313" key="2">
    <source>
        <dbReference type="EMBL" id="TWD83936.1"/>
    </source>
</evidence>
<dbReference type="AlphaFoldDB" id="A0A561BYF8"/>
<name>A0A561BYF8_9ACTN</name>
<organism evidence="2 3">
    <name type="scientific">Kribbella amoyensis</name>
    <dbReference type="NCBI Taxonomy" id="996641"/>
    <lineage>
        <taxon>Bacteria</taxon>
        <taxon>Bacillati</taxon>
        <taxon>Actinomycetota</taxon>
        <taxon>Actinomycetes</taxon>
        <taxon>Propionibacteriales</taxon>
        <taxon>Kribbellaceae</taxon>
        <taxon>Kribbella</taxon>
    </lineage>
</organism>
<dbReference type="EMBL" id="VIVK01000001">
    <property type="protein sequence ID" value="TWD83936.1"/>
    <property type="molecule type" value="Genomic_DNA"/>
</dbReference>
<evidence type="ECO:0000256" key="1">
    <source>
        <dbReference type="SAM" id="MobiDB-lite"/>
    </source>
</evidence>
<reference evidence="2 3" key="1">
    <citation type="submission" date="2019-06" db="EMBL/GenBank/DDBJ databases">
        <title>Sequencing the genomes of 1000 actinobacteria strains.</title>
        <authorList>
            <person name="Klenk H.-P."/>
        </authorList>
    </citation>
    <scope>NUCLEOTIDE SEQUENCE [LARGE SCALE GENOMIC DNA]</scope>
    <source>
        <strain evidence="2 3">DSM 24683</strain>
    </source>
</reference>
<gene>
    <name evidence="2" type="ORF">FB561_5107</name>
</gene>
<feature type="region of interest" description="Disordered" evidence="1">
    <location>
        <begin position="1"/>
        <end position="24"/>
    </location>
</feature>
<dbReference type="OrthoDB" id="4947318at2"/>
<keyword evidence="3" id="KW-1185">Reference proteome</keyword>